<dbReference type="SUPFAM" id="SSF50249">
    <property type="entry name" value="Nucleic acid-binding proteins"/>
    <property type="match status" value="1"/>
</dbReference>
<dbReference type="RefSeq" id="WP_154540745.1">
    <property type="nucleotide sequence ID" value="NZ_JAXDSU010000023.1"/>
</dbReference>
<evidence type="ECO:0000313" key="6">
    <source>
        <dbReference type="Proteomes" id="UP000441925"/>
    </source>
</evidence>
<dbReference type="Proteomes" id="UP000441925">
    <property type="component" value="Unassembled WGS sequence"/>
</dbReference>
<organism evidence="5 6">
    <name type="scientific">Anaerococcus porci</name>
    <dbReference type="NCBI Taxonomy" id="2652269"/>
    <lineage>
        <taxon>Bacteria</taxon>
        <taxon>Bacillati</taxon>
        <taxon>Bacillota</taxon>
        <taxon>Tissierellia</taxon>
        <taxon>Tissierellales</taxon>
        <taxon>Peptoniphilaceae</taxon>
        <taxon>Anaerococcus</taxon>
    </lineage>
</organism>
<gene>
    <name evidence="5" type="ORF">FYJ26_06275</name>
</gene>
<feature type="compositionally biased region" description="Polar residues" evidence="4">
    <location>
        <begin position="122"/>
        <end position="140"/>
    </location>
</feature>
<dbReference type="PROSITE" id="PS50935">
    <property type="entry name" value="SSB"/>
    <property type="match status" value="1"/>
</dbReference>
<dbReference type="InterPro" id="IPR012340">
    <property type="entry name" value="NA-bd_OB-fold"/>
</dbReference>
<comment type="subunit">
    <text evidence="2">Homotetramer.</text>
</comment>
<dbReference type="GO" id="GO:0009295">
    <property type="term" value="C:nucleoid"/>
    <property type="evidence" value="ECO:0007669"/>
    <property type="project" value="TreeGrafter"/>
</dbReference>
<sequence length="177" mass="20266">MNKVFLIGRLTKDPELRYIQSGQAVVSFTLAVDKRLSRQKKQEMESQNRPTADFPRITVWGMQAENISKYLRKGSQCAIDGRLETGSYQDKDGKMVYTTDVVADNVEFLGSRLDNAGNGQAFGNMNQDQGYSNFNQERSYNNSSNFQQNNNNQNINDDDDFFDDDFQEIQDDGRIPF</sequence>
<dbReference type="GO" id="GO:0003697">
    <property type="term" value="F:single-stranded DNA binding"/>
    <property type="evidence" value="ECO:0007669"/>
    <property type="project" value="UniProtKB-UniRule"/>
</dbReference>
<evidence type="ECO:0000256" key="1">
    <source>
        <dbReference type="ARBA" id="ARBA00023125"/>
    </source>
</evidence>
<reference evidence="5 6" key="1">
    <citation type="submission" date="2019-08" db="EMBL/GenBank/DDBJ databases">
        <title>In-depth cultivation of the pig gut microbiome towards novel bacterial diversity and tailored functional studies.</title>
        <authorList>
            <person name="Wylensek D."/>
            <person name="Hitch T.C.A."/>
            <person name="Clavel T."/>
        </authorList>
    </citation>
    <scope>NUCLEOTIDE SEQUENCE [LARGE SCALE GENOMIC DNA]</scope>
    <source>
        <strain evidence="5 6">WCA-380-WT-2B</strain>
    </source>
</reference>
<evidence type="ECO:0000256" key="4">
    <source>
        <dbReference type="SAM" id="MobiDB-lite"/>
    </source>
</evidence>
<dbReference type="InterPro" id="IPR011344">
    <property type="entry name" value="ssDNA-bd"/>
</dbReference>
<comment type="caution">
    <text evidence="5">The sequence shown here is derived from an EMBL/GenBank/DDBJ whole genome shotgun (WGS) entry which is preliminary data.</text>
</comment>
<protein>
    <recommendedName>
        <fullName evidence="2 3">Single-stranded DNA-binding protein</fullName>
        <shortName evidence="2">SSB</shortName>
    </recommendedName>
</protein>
<comment type="caution">
    <text evidence="2">Lacks conserved residue(s) required for the propagation of feature annotation.</text>
</comment>
<proteinExistence type="inferred from homology"/>
<dbReference type="HAMAP" id="MF_00984">
    <property type="entry name" value="SSB"/>
    <property type="match status" value="1"/>
</dbReference>
<evidence type="ECO:0000256" key="2">
    <source>
        <dbReference type="HAMAP-Rule" id="MF_00984"/>
    </source>
</evidence>
<dbReference type="EMBL" id="VULQ01000006">
    <property type="protein sequence ID" value="MSS78026.1"/>
    <property type="molecule type" value="Genomic_DNA"/>
</dbReference>
<dbReference type="PIRSF" id="PIRSF002070">
    <property type="entry name" value="SSB"/>
    <property type="match status" value="1"/>
</dbReference>
<dbReference type="PANTHER" id="PTHR10302">
    <property type="entry name" value="SINGLE-STRANDED DNA-BINDING PROTEIN"/>
    <property type="match status" value="1"/>
</dbReference>
<dbReference type="CDD" id="cd04496">
    <property type="entry name" value="SSB_OBF"/>
    <property type="match status" value="1"/>
</dbReference>
<evidence type="ECO:0000256" key="3">
    <source>
        <dbReference type="PIRNR" id="PIRNR002070"/>
    </source>
</evidence>
<dbReference type="GO" id="GO:0006260">
    <property type="term" value="P:DNA replication"/>
    <property type="evidence" value="ECO:0007669"/>
    <property type="project" value="InterPro"/>
</dbReference>
<accession>A0A6N7VT41</accession>
<dbReference type="InterPro" id="IPR000424">
    <property type="entry name" value="Primosome_PriB/ssb"/>
</dbReference>
<dbReference type="AlphaFoldDB" id="A0A6N7VT41"/>
<dbReference type="PANTHER" id="PTHR10302:SF27">
    <property type="entry name" value="SINGLE-STRANDED DNA-BINDING PROTEIN"/>
    <property type="match status" value="1"/>
</dbReference>
<dbReference type="Pfam" id="PF00436">
    <property type="entry name" value="SSB"/>
    <property type="match status" value="1"/>
</dbReference>
<feature type="compositionally biased region" description="Low complexity" evidence="4">
    <location>
        <begin position="141"/>
        <end position="155"/>
    </location>
</feature>
<feature type="region of interest" description="Disordered" evidence="4">
    <location>
        <begin position="122"/>
        <end position="159"/>
    </location>
</feature>
<keyword evidence="6" id="KW-1185">Reference proteome</keyword>
<evidence type="ECO:0000313" key="5">
    <source>
        <dbReference type="EMBL" id="MSS78026.1"/>
    </source>
</evidence>
<dbReference type="NCBIfam" id="TIGR00621">
    <property type="entry name" value="ssb"/>
    <property type="match status" value="1"/>
</dbReference>
<keyword evidence="1 2" id="KW-0238">DNA-binding</keyword>
<dbReference type="Gene3D" id="2.40.50.140">
    <property type="entry name" value="Nucleic acid-binding proteins"/>
    <property type="match status" value="1"/>
</dbReference>
<name>A0A6N7VT41_9FIRM</name>